<protein>
    <submittedName>
        <fullName evidence="1">Uncharacterized protein</fullName>
    </submittedName>
</protein>
<accession>A0ABW9JJF3</accession>
<gene>
    <name evidence="1" type="ORF">E5L68_013975</name>
</gene>
<organism evidence="1 2">
    <name type="scientific">Pedobacter helvus</name>
    <dbReference type="NCBI Taxonomy" id="2563444"/>
    <lineage>
        <taxon>Bacteria</taxon>
        <taxon>Pseudomonadati</taxon>
        <taxon>Bacteroidota</taxon>
        <taxon>Sphingobacteriia</taxon>
        <taxon>Sphingobacteriales</taxon>
        <taxon>Sphingobacteriaceae</taxon>
        <taxon>Pedobacter</taxon>
    </lineage>
</organism>
<dbReference type="RefSeq" id="WP_138731091.1">
    <property type="nucleotide sequence ID" value="NZ_SRMP02000025.1"/>
</dbReference>
<dbReference type="Proteomes" id="UP001517367">
    <property type="component" value="Unassembled WGS sequence"/>
</dbReference>
<sequence length="101" mass="11657">MDEHIILGRILQRFIDEGYAQVEDYNRFGYIRHTSKQVYLTRETGEDTPVSFSKVLTAIKAYQKDIELYDSGPSALRNVGITYVNSPIFALLHLLNKEDFV</sequence>
<proteinExistence type="predicted"/>
<reference evidence="1 2" key="1">
    <citation type="submission" date="2024-12" db="EMBL/GenBank/DDBJ databases">
        <authorList>
            <person name="Hu S."/>
        </authorList>
    </citation>
    <scope>NUCLEOTIDE SEQUENCE [LARGE SCALE GENOMIC DNA]</scope>
    <source>
        <strain evidence="1 2">P-25</strain>
    </source>
</reference>
<evidence type="ECO:0000313" key="1">
    <source>
        <dbReference type="EMBL" id="MFN0292508.1"/>
    </source>
</evidence>
<keyword evidence="2" id="KW-1185">Reference proteome</keyword>
<evidence type="ECO:0000313" key="2">
    <source>
        <dbReference type="Proteomes" id="UP001517367"/>
    </source>
</evidence>
<name>A0ABW9JJF3_9SPHI</name>
<dbReference type="EMBL" id="SRMP02000025">
    <property type="protein sequence ID" value="MFN0292508.1"/>
    <property type="molecule type" value="Genomic_DNA"/>
</dbReference>
<comment type="caution">
    <text evidence="1">The sequence shown here is derived from an EMBL/GenBank/DDBJ whole genome shotgun (WGS) entry which is preliminary data.</text>
</comment>